<feature type="compositionally biased region" description="Basic residues" evidence="1">
    <location>
        <begin position="31"/>
        <end position="53"/>
    </location>
</feature>
<feature type="region of interest" description="Disordered" evidence="1">
    <location>
        <begin position="22"/>
        <end position="65"/>
    </location>
</feature>
<gene>
    <name evidence="2" type="ORF">GCM10010448_40630</name>
</gene>
<evidence type="ECO:0000313" key="3">
    <source>
        <dbReference type="Proteomes" id="UP001501532"/>
    </source>
</evidence>
<evidence type="ECO:0000313" key="2">
    <source>
        <dbReference type="EMBL" id="GAA3053301.1"/>
    </source>
</evidence>
<organism evidence="2 3">
    <name type="scientific">Streptomyces glomeratus</name>
    <dbReference type="NCBI Taxonomy" id="284452"/>
    <lineage>
        <taxon>Bacteria</taxon>
        <taxon>Bacillati</taxon>
        <taxon>Actinomycetota</taxon>
        <taxon>Actinomycetes</taxon>
        <taxon>Kitasatosporales</taxon>
        <taxon>Streptomycetaceae</taxon>
        <taxon>Streptomyces</taxon>
    </lineage>
</organism>
<dbReference type="EMBL" id="BAAAUF010000038">
    <property type="protein sequence ID" value="GAA3053301.1"/>
    <property type="molecule type" value="Genomic_DNA"/>
</dbReference>
<name>A0ABP6LNW8_9ACTN</name>
<reference evidence="3" key="1">
    <citation type="journal article" date="2019" name="Int. J. Syst. Evol. Microbiol.">
        <title>The Global Catalogue of Microorganisms (GCM) 10K type strain sequencing project: providing services to taxonomists for standard genome sequencing and annotation.</title>
        <authorList>
            <consortium name="The Broad Institute Genomics Platform"/>
            <consortium name="The Broad Institute Genome Sequencing Center for Infectious Disease"/>
            <person name="Wu L."/>
            <person name="Ma J."/>
        </authorList>
    </citation>
    <scope>NUCLEOTIDE SEQUENCE [LARGE SCALE GENOMIC DNA]</scope>
    <source>
        <strain evidence="3">JCM 9091</strain>
    </source>
</reference>
<protein>
    <submittedName>
        <fullName evidence="2">Uncharacterized protein</fullName>
    </submittedName>
</protein>
<comment type="caution">
    <text evidence="2">The sequence shown here is derived from an EMBL/GenBank/DDBJ whole genome shotgun (WGS) entry which is preliminary data.</text>
</comment>
<proteinExistence type="predicted"/>
<keyword evidence="3" id="KW-1185">Reference proteome</keyword>
<sequence>MEICIAVADWARGPMIWVLGVPGGEGTDATRRRRRKHVGRRGLKRHTSRRGRVANKCPRARQSDRIHRVRRVRAVHRVPRVRRLRRLTLSESGVRRVWTAEAARSTDSG</sequence>
<evidence type="ECO:0000256" key="1">
    <source>
        <dbReference type="SAM" id="MobiDB-lite"/>
    </source>
</evidence>
<dbReference type="Proteomes" id="UP001501532">
    <property type="component" value="Unassembled WGS sequence"/>
</dbReference>
<accession>A0ABP6LNW8</accession>